<proteinExistence type="predicted"/>
<comment type="caution">
    <text evidence="1">The sequence shown here is derived from an EMBL/GenBank/DDBJ whole genome shotgun (WGS) entry which is preliminary data.</text>
</comment>
<dbReference type="Proteomes" id="UP000016662">
    <property type="component" value="Unassembled WGS sequence"/>
</dbReference>
<name>U2LFA6_9FIRM</name>
<protein>
    <submittedName>
        <fullName evidence="1">Uncharacterized protein</fullName>
    </submittedName>
</protein>
<keyword evidence="2" id="KW-1185">Reference proteome</keyword>
<reference evidence="1 2" key="1">
    <citation type="submission" date="2013-07" db="EMBL/GenBank/DDBJ databases">
        <authorList>
            <person name="Weinstock G."/>
            <person name="Sodergren E."/>
            <person name="Wylie T."/>
            <person name="Fulton L."/>
            <person name="Fulton R."/>
            <person name="Fronick C."/>
            <person name="O'Laughlin M."/>
            <person name="Godfrey J."/>
            <person name="Miner T."/>
            <person name="Herter B."/>
            <person name="Appelbaum E."/>
            <person name="Cordes M."/>
            <person name="Lek S."/>
            <person name="Wollam A."/>
            <person name="Pepin K.H."/>
            <person name="Palsikar V.B."/>
            <person name="Mitreva M."/>
            <person name="Wilson R.K."/>
        </authorList>
    </citation>
    <scope>NUCLEOTIDE SEQUENCE [LARGE SCALE GENOMIC DNA]</scope>
    <source>
        <strain evidence="1 2">ATCC 27760</strain>
    </source>
</reference>
<organism evidence="1 2">
    <name type="scientific">Ruminococcus callidus ATCC 27760</name>
    <dbReference type="NCBI Taxonomy" id="411473"/>
    <lineage>
        <taxon>Bacteria</taxon>
        <taxon>Bacillati</taxon>
        <taxon>Bacillota</taxon>
        <taxon>Clostridia</taxon>
        <taxon>Eubacteriales</taxon>
        <taxon>Oscillospiraceae</taxon>
        <taxon>Ruminococcus</taxon>
    </lineage>
</organism>
<evidence type="ECO:0000313" key="1">
    <source>
        <dbReference type="EMBL" id="ERJ88129.1"/>
    </source>
</evidence>
<dbReference type="HOGENOM" id="CLU_2156506_0_0_9"/>
<dbReference type="AlphaFoldDB" id="U2LFA6"/>
<evidence type="ECO:0000313" key="2">
    <source>
        <dbReference type="Proteomes" id="UP000016662"/>
    </source>
</evidence>
<sequence>MEDEFMNVTLYDETDLLESGTYEAQLIAVFEYAKGEVCLKFQLSSMDHTIFLKFVTLEDLGKHPWSNIFRAINTTDTDDLLNHTFRLEISTVTSKRSGTRFSNVKRIELLK</sequence>
<dbReference type="EMBL" id="AWVF01000415">
    <property type="protein sequence ID" value="ERJ88129.1"/>
    <property type="molecule type" value="Genomic_DNA"/>
</dbReference>
<gene>
    <name evidence="1" type="ORF">RUMCAL_03155</name>
</gene>
<dbReference type="STRING" id="411473.RUMCAL_03155"/>
<accession>U2LFA6</accession>